<keyword evidence="2" id="KW-1185">Reference proteome</keyword>
<reference evidence="1 2" key="1">
    <citation type="submission" date="2015-03" db="EMBL/GenBank/DDBJ databases">
        <title>RNA-seq based gene annotation and comparative genomics of four Zymoseptoria species reveal species-specific pathogenicity related genes and transposable element activity.</title>
        <authorList>
            <person name="Grandaubert J."/>
            <person name="Bhattacharyya A."/>
            <person name="Stukenbrock E.H."/>
        </authorList>
    </citation>
    <scope>NUCLEOTIDE SEQUENCE [LARGE SCALE GENOMIC DNA]</scope>
    <source>
        <strain evidence="1 2">Zb18110</strain>
    </source>
</reference>
<dbReference type="AlphaFoldDB" id="A0A0F4GUA7"/>
<name>A0A0F4GUA7_9PEZI</name>
<comment type="caution">
    <text evidence="1">The sequence shown here is derived from an EMBL/GenBank/DDBJ whole genome shotgun (WGS) entry which is preliminary data.</text>
</comment>
<gene>
    <name evidence="1" type="ORF">TI39_contig321g00019</name>
</gene>
<evidence type="ECO:0000313" key="2">
    <source>
        <dbReference type="Proteomes" id="UP000033647"/>
    </source>
</evidence>
<dbReference type="EMBL" id="LAFY01000313">
    <property type="protein sequence ID" value="KJY00643.1"/>
    <property type="molecule type" value="Genomic_DNA"/>
</dbReference>
<evidence type="ECO:0000313" key="1">
    <source>
        <dbReference type="EMBL" id="KJY00643.1"/>
    </source>
</evidence>
<proteinExistence type="predicted"/>
<dbReference type="OrthoDB" id="10418307at2759"/>
<dbReference type="Proteomes" id="UP000033647">
    <property type="component" value="Unassembled WGS sequence"/>
</dbReference>
<sequence length="143" mass="16499">MAPIDNTNATSISSMASIPDYAACSKPKKLMLRVRPRDKLTIKLSPRKMAYLEEEAIRVKQQEESPSEKKFTIKVSPRKEKCVIKLSPRKKFFIKLSPRKEKVAIKAEEVEVKREDETPCKRFTVKLSPRRETEVVHKEAVES</sequence>
<accession>A0A0F4GUA7</accession>
<organism evidence="1 2">
    <name type="scientific">Zymoseptoria brevis</name>
    <dbReference type="NCBI Taxonomy" id="1047168"/>
    <lineage>
        <taxon>Eukaryota</taxon>
        <taxon>Fungi</taxon>
        <taxon>Dikarya</taxon>
        <taxon>Ascomycota</taxon>
        <taxon>Pezizomycotina</taxon>
        <taxon>Dothideomycetes</taxon>
        <taxon>Dothideomycetidae</taxon>
        <taxon>Mycosphaerellales</taxon>
        <taxon>Mycosphaerellaceae</taxon>
        <taxon>Zymoseptoria</taxon>
    </lineage>
</organism>
<protein>
    <submittedName>
        <fullName evidence="1">Uncharacterized protein</fullName>
    </submittedName>
</protein>